<evidence type="ECO:0000259" key="2">
    <source>
        <dbReference type="PROSITE" id="PS50930"/>
    </source>
</evidence>
<feature type="transmembrane region" description="Helical" evidence="1">
    <location>
        <begin position="91"/>
        <end position="112"/>
    </location>
</feature>
<dbReference type="PROSITE" id="PS50930">
    <property type="entry name" value="HTH_LYTTR"/>
    <property type="match status" value="1"/>
</dbReference>
<dbReference type="InterPro" id="IPR012379">
    <property type="entry name" value="LytTR_MHYE"/>
</dbReference>
<keyword evidence="1" id="KW-1133">Transmembrane helix</keyword>
<name>A0A1H8IJ82_9SPHN</name>
<proteinExistence type="predicted"/>
<evidence type="ECO:0000313" key="3">
    <source>
        <dbReference type="EMBL" id="SEN67957.1"/>
    </source>
</evidence>
<dbReference type="Proteomes" id="UP000199206">
    <property type="component" value="Unassembled WGS sequence"/>
</dbReference>
<evidence type="ECO:0000256" key="1">
    <source>
        <dbReference type="SAM" id="Phobius"/>
    </source>
</evidence>
<dbReference type="AlphaFoldDB" id="A0A1H8IJ82"/>
<accession>A0A1H8IJ82</accession>
<keyword evidence="1" id="KW-0812">Transmembrane</keyword>
<keyword evidence="4" id="KW-1185">Reference proteome</keyword>
<dbReference type="GO" id="GO:0003677">
    <property type="term" value="F:DNA binding"/>
    <property type="evidence" value="ECO:0007669"/>
    <property type="project" value="UniProtKB-KW"/>
</dbReference>
<dbReference type="SMART" id="SM00850">
    <property type="entry name" value="LytTR"/>
    <property type="match status" value="1"/>
</dbReference>
<dbReference type="GO" id="GO:0000156">
    <property type="term" value="F:phosphorelay response regulator activity"/>
    <property type="evidence" value="ECO:0007669"/>
    <property type="project" value="InterPro"/>
</dbReference>
<dbReference type="STRING" id="1166340.SAMN05192583_3289"/>
<keyword evidence="3" id="KW-0238">DNA-binding</keyword>
<organism evidence="3 4">
    <name type="scientific">Sphingomonas gellani</name>
    <dbReference type="NCBI Taxonomy" id="1166340"/>
    <lineage>
        <taxon>Bacteria</taxon>
        <taxon>Pseudomonadati</taxon>
        <taxon>Pseudomonadota</taxon>
        <taxon>Alphaproteobacteria</taxon>
        <taxon>Sphingomonadales</taxon>
        <taxon>Sphingomonadaceae</taxon>
        <taxon>Sphingomonas</taxon>
    </lineage>
</organism>
<feature type="transmembrane region" description="Helical" evidence="1">
    <location>
        <begin position="60"/>
        <end position="79"/>
    </location>
</feature>
<feature type="domain" description="HTH LytTR-type" evidence="2">
    <location>
        <begin position="187"/>
        <end position="290"/>
    </location>
</feature>
<sequence>MDLGPTGASGGWRGMNGAQRRTAILALGGFLMIVGMVMIANAESTISDLRSTGARVPDHLIWSWEWTSMIGWLSLYPALWWTTGRIRPPRFGWTAIVLLFLAGSVAASAWHIGVMVALRHAYYAAVGEGPYRFFGLVGDRIAYEYRKDLVTFSQFVVIACVVRWMIARNADLPAASAPVVPSDSRRLVVSDGGVRRSIPHEQIESVAAAGNYVEVNWAGRTLLHRATLTAVEAELGDTFARVHRGTLVRLGAISHVEVDRSGDFSVTLHSGTVVRGSRRYRSTIDRWQSD</sequence>
<feature type="transmembrane region" description="Helical" evidence="1">
    <location>
        <begin position="22"/>
        <end position="40"/>
    </location>
</feature>
<evidence type="ECO:0000313" key="4">
    <source>
        <dbReference type="Proteomes" id="UP000199206"/>
    </source>
</evidence>
<protein>
    <submittedName>
        <fullName evidence="3">LytTr DNA-binding domain-containing protein</fullName>
    </submittedName>
</protein>
<dbReference type="InterPro" id="IPR046947">
    <property type="entry name" value="LytR-like"/>
</dbReference>
<dbReference type="InterPro" id="IPR007492">
    <property type="entry name" value="LytTR_DNA-bd_dom"/>
</dbReference>
<dbReference type="PANTHER" id="PTHR37299:SF1">
    <property type="entry name" value="STAGE 0 SPORULATION PROTEIN A HOMOLOG"/>
    <property type="match status" value="1"/>
</dbReference>
<keyword evidence="1" id="KW-0472">Membrane</keyword>
<dbReference type="EMBL" id="FOCF01000010">
    <property type="protein sequence ID" value="SEN67957.1"/>
    <property type="molecule type" value="Genomic_DNA"/>
</dbReference>
<reference evidence="4" key="1">
    <citation type="submission" date="2016-10" db="EMBL/GenBank/DDBJ databases">
        <authorList>
            <person name="Varghese N."/>
            <person name="Submissions S."/>
        </authorList>
    </citation>
    <scope>NUCLEOTIDE SEQUENCE [LARGE SCALE GENOMIC DNA]</scope>
    <source>
        <strain evidence="4">S6-262</strain>
    </source>
</reference>
<dbReference type="PIRSF" id="PIRSF031767">
    <property type="entry name" value="MHYE_LytTR"/>
    <property type="match status" value="1"/>
</dbReference>
<gene>
    <name evidence="3" type="ORF">SAMN05192583_3289</name>
</gene>
<dbReference type="Pfam" id="PF04397">
    <property type="entry name" value="LytTR"/>
    <property type="match status" value="1"/>
</dbReference>
<dbReference type="PANTHER" id="PTHR37299">
    <property type="entry name" value="TRANSCRIPTIONAL REGULATOR-RELATED"/>
    <property type="match status" value="1"/>
</dbReference>
<dbReference type="Gene3D" id="2.40.50.1020">
    <property type="entry name" value="LytTr DNA-binding domain"/>
    <property type="match status" value="1"/>
</dbReference>